<feature type="transmembrane region" description="Helical" evidence="6">
    <location>
        <begin position="233"/>
        <end position="255"/>
    </location>
</feature>
<comment type="caution">
    <text evidence="8">The sequence shown here is derived from an EMBL/GenBank/DDBJ whole genome shotgun (WGS) entry which is preliminary data.</text>
</comment>
<feature type="region of interest" description="Disordered" evidence="5">
    <location>
        <begin position="364"/>
        <end position="396"/>
    </location>
</feature>
<dbReference type="InterPro" id="IPR052954">
    <property type="entry name" value="GPCR-Ligand_Int"/>
</dbReference>
<dbReference type="InterPro" id="IPR000276">
    <property type="entry name" value="GPCR_Rhodpsn"/>
</dbReference>
<keyword evidence="9" id="KW-1185">Reference proteome</keyword>
<evidence type="ECO:0000256" key="5">
    <source>
        <dbReference type="SAM" id="MobiDB-lite"/>
    </source>
</evidence>
<dbReference type="InterPro" id="IPR017452">
    <property type="entry name" value="GPCR_Rhodpsn_7TM"/>
</dbReference>
<feature type="domain" description="G-protein coupled receptors family 1 profile" evidence="7">
    <location>
        <begin position="67"/>
        <end position="338"/>
    </location>
</feature>
<evidence type="ECO:0000256" key="2">
    <source>
        <dbReference type="ARBA" id="ARBA00022692"/>
    </source>
</evidence>
<feature type="transmembrane region" description="Helical" evidence="6">
    <location>
        <begin position="322"/>
        <end position="341"/>
    </location>
</feature>
<dbReference type="GO" id="GO:0008528">
    <property type="term" value="F:G protein-coupled peptide receptor activity"/>
    <property type="evidence" value="ECO:0007669"/>
    <property type="project" value="InterPro"/>
</dbReference>
<dbReference type="PROSITE" id="PS50262">
    <property type="entry name" value="G_PROTEIN_RECEP_F1_2"/>
    <property type="match status" value="1"/>
</dbReference>
<keyword evidence="2 6" id="KW-0812">Transmembrane</keyword>
<proteinExistence type="predicted"/>
<evidence type="ECO:0000256" key="3">
    <source>
        <dbReference type="ARBA" id="ARBA00022989"/>
    </source>
</evidence>
<evidence type="ECO:0000256" key="1">
    <source>
        <dbReference type="ARBA" id="ARBA00004370"/>
    </source>
</evidence>
<dbReference type="Gene3D" id="1.20.1070.10">
    <property type="entry name" value="Rhodopsin 7-helix transmembrane proteins"/>
    <property type="match status" value="1"/>
</dbReference>
<dbReference type="PRINTS" id="PR00237">
    <property type="entry name" value="GPCRRHODOPSN"/>
</dbReference>
<gene>
    <name evidence="8" type="ORF">RRG08_062063</name>
</gene>
<protein>
    <recommendedName>
        <fullName evidence="7">G-protein coupled receptors family 1 profile domain-containing protein</fullName>
    </recommendedName>
</protein>
<dbReference type="AlphaFoldDB" id="A0AAE1DBS6"/>
<keyword evidence="4 6" id="KW-0472">Membrane</keyword>
<name>A0AAE1DBS6_9GAST</name>
<dbReference type="GO" id="GO:0016020">
    <property type="term" value="C:membrane"/>
    <property type="evidence" value="ECO:0007669"/>
    <property type="project" value="UniProtKB-SubCell"/>
</dbReference>
<feature type="transmembrane region" description="Helical" evidence="6">
    <location>
        <begin position="85"/>
        <end position="104"/>
    </location>
</feature>
<feature type="transmembrane region" description="Helical" evidence="6">
    <location>
        <begin position="172"/>
        <end position="195"/>
    </location>
</feature>
<dbReference type="CDD" id="cd14978">
    <property type="entry name" value="7tmA_FMRFamide_R-like"/>
    <property type="match status" value="1"/>
</dbReference>
<dbReference type="Pfam" id="PF10324">
    <property type="entry name" value="7TM_GPCR_Srw"/>
    <property type="match status" value="1"/>
</dbReference>
<evidence type="ECO:0000256" key="4">
    <source>
        <dbReference type="ARBA" id="ARBA00023136"/>
    </source>
</evidence>
<dbReference type="InterPro" id="IPR019427">
    <property type="entry name" value="7TM_GPCR_serpentine_rcpt_Srw"/>
</dbReference>
<accession>A0AAE1DBS6</accession>
<feature type="transmembrane region" description="Helical" evidence="6">
    <location>
        <begin position="58"/>
        <end position="78"/>
    </location>
</feature>
<dbReference type="SUPFAM" id="SSF81321">
    <property type="entry name" value="Family A G protein-coupled receptor-like"/>
    <property type="match status" value="1"/>
</dbReference>
<evidence type="ECO:0000259" key="7">
    <source>
        <dbReference type="PROSITE" id="PS50262"/>
    </source>
</evidence>
<evidence type="ECO:0000313" key="8">
    <source>
        <dbReference type="EMBL" id="KAK3764642.1"/>
    </source>
</evidence>
<organism evidence="8 9">
    <name type="scientific">Elysia crispata</name>
    <name type="common">lettuce slug</name>
    <dbReference type="NCBI Taxonomy" id="231223"/>
    <lineage>
        <taxon>Eukaryota</taxon>
        <taxon>Metazoa</taxon>
        <taxon>Spiralia</taxon>
        <taxon>Lophotrochozoa</taxon>
        <taxon>Mollusca</taxon>
        <taxon>Gastropoda</taxon>
        <taxon>Heterobranchia</taxon>
        <taxon>Euthyneura</taxon>
        <taxon>Panpulmonata</taxon>
        <taxon>Sacoglossa</taxon>
        <taxon>Placobranchoidea</taxon>
        <taxon>Plakobranchidae</taxon>
        <taxon>Elysia</taxon>
    </lineage>
</organism>
<dbReference type="PANTHER" id="PTHR46641">
    <property type="entry name" value="FMRFAMIDE RECEPTOR-RELATED"/>
    <property type="match status" value="1"/>
</dbReference>
<evidence type="ECO:0000256" key="6">
    <source>
        <dbReference type="SAM" id="Phobius"/>
    </source>
</evidence>
<dbReference type="Proteomes" id="UP001283361">
    <property type="component" value="Unassembled WGS sequence"/>
</dbReference>
<feature type="compositionally biased region" description="Low complexity" evidence="5">
    <location>
        <begin position="364"/>
        <end position="373"/>
    </location>
</feature>
<reference evidence="8" key="1">
    <citation type="journal article" date="2023" name="G3 (Bethesda)">
        <title>A reference genome for the long-term kleptoplast-retaining sea slug Elysia crispata morphotype clarki.</title>
        <authorList>
            <person name="Eastman K.E."/>
            <person name="Pendleton A.L."/>
            <person name="Shaikh M.A."/>
            <person name="Suttiyut T."/>
            <person name="Ogas R."/>
            <person name="Tomko P."/>
            <person name="Gavelis G."/>
            <person name="Widhalm J.R."/>
            <person name="Wisecaver J.H."/>
        </authorList>
    </citation>
    <scope>NUCLEOTIDE SEQUENCE</scope>
    <source>
        <strain evidence="8">ECLA1</strain>
    </source>
</reference>
<feature type="transmembrane region" description="Helical" evidence="6">
    <location>
        <begin position="278"/>
        <end position="302"/>
    </location>
</feature>
<evidence type="ECO:0000313" key="9">
    <source>
        <dbReference type="Proteomes" id="UP001283361"/>
    </source>
</evidence>
<dbReference type="EMBL" id="JAWDGP010004420">
    <property type="protein sequence ID" value="KAK3764642.1"/>
    <property type="molecule type" value="Genomic_DNA"/>
</dbReference>
<dbReference type="PANTHER" id="PTHR46641:SF2">
    <property type="entry name" value="FMRFAMIDE RECEPTOR"/>
    <property type="match status" value="1"/>
</dbReference>
<keyword evidence="3 6" id="KW-1133">Transmembrane helix</keyword>
<comment type="subcellular location">
    <subcellularLocation>
        <location evidence="1">Membrane</location>
    </subcellularLocation>
</comment>
<sequence>MKYVSNISDTRDLLRSRLQNKCATGVFSGVIRRSNCGRSSCSCKQNGYCGGALRRGGTIIACVGVVSNIVAIVVLAHYRTKSTAPFLLICLAVFDTLFLTSELFLETLTYLAQGGVISDSYRDFIRPIYCILFPVPLLFRTNSAYTILLITLERYTVVAWPLTAHRLLRPRVARLAVVVVMSFVLVYHTPVYLAFSCSTIFHNKTQRNVLKFHRTRFGKSEFYNHVYHTWMNLTVHFLVPFLLLLVFNVLLLVALKRSKTHGPATNDTQNRTKRERRLTVMVLCMTGIFFLCELFPAVSFILTTGLNRFNECSMNCNRFSAVADTIIMLNAAINFAIYCATGRKFRDVFRQVFCSRICLAHTSGGTTTRNSRSSSDRVENSSRKISAQPGHHDSVHQGWSTRLRSFFCCSRGGAPRGSGPSRTSSTVFSSVTFPAETNRFAPLRAVRKSLRDEGPR</sequence>